<name>A0AAF5DG46_STRER</name>
<dbReference type="PANTHER" id="PTHR10615">
    <property type="entry name" value="HISTONE ACETYLTRANSFERASE"/>
    <property type="match status" value="1"/>
</dbReference>
<proteinExistence type="inferred from homology"/>
<evidence type="ECO:0000256" key="17">
    <source>
        <dbReference type="ARBA" id="ARBA00023065"/>
    </source>
</evidence>
<keyword evidence="6 25" id="KW-0813">Transport</keyword>
<comment type="similarity">
    <text evidence="4 26">Belongs to the MYST (SAS/MOZ) family.</text>
</comment>
<evidence type="ECO:0000256" key="23">
    <source>
        <dbReference type="PIRSR" id="PIRSR602717-51"/>
    </source>
</evidence>
<comment type="similarity">
    <text evidence="3 25">Belongs to the amiloride-sensitive sodium channel (TC 1.A.6) family.</text>
</comment>
<dbReference type="InterPro" id="IPR016181">
    <property type="entry name" value="Acyl_CoA_acyltransferase"/>
</dbReference>
<evidence type="ECO:0000256" key="22">
    <source>
        <dbReference type="ARBA" id="ARBA00023303"/>
    </source>
</evidence>
<dbReference type="GO" id="GO:0003682">
    <property type="term" value="F:chromatin binding"/>
    <property type="evidence" value="ECO:0007669"/>
    <property type="project" value="TreeGrafter"/>
</dbReference>
<evidence type="ECO:0000259" key="30">
    <source>
        <dbReference type="PROSITE" id="PS51726"/>
    </source>
</evidence>
<keyword evidence="7 25" id="KW-0894">Sodium channel</keyword>
<evidence type="ECO:0000256" key="20">
    <source>
        <dbReference type="ARBA" id="ARBA00023201"/>
    </source>
</evidence>
<evidence type="ECO:0000256" key="24">
    <source>
        <dbReference type="PROSITE-ProRule" id="PRU00175"/>
    </source>
</evidence>
<evidence type="ECO:0000256" key="6">
    <source>
        <dbReference type="ARBA" id="ARBA00022448"/>
    </source>
</evidence>
<dbReference type="InterPro" id="IPR019787">
    <property type="entry name" value="Znf_PHD-finger"/>
</dbReference>
<dbReference type="PANTHER" id="PTHR10615:SF161">
    <property type="entry name" value="HISTONE ACETYLTRANSFERASE KAT7"/>
    <property type="match status" value="1"/>
</dbReference>
<dbReference type="Gene3D" id="2.60.470.10">
    <property type="entry name" value="Acid-sensing ion channels like domains"/>
    <property type="match status" value="1"/>
</dbReference>
<keyword evidence="9 25" id="KW-0812">Transmembrane</keyword>
<evidence type="ECO:0000259" key="29">
    <source>
        <dbReference type="PROSITE" id="PS50089"/>
    </source>
</evidence>
<feature type="active site" description="Proton donor/acceptor" evidence="23">
    <location>
        <position position="932"/>
    </location>
</feature>
<evidence type="ECO:0000256" key="13">
    <source>
        <dbReference type="ARBA" id="ARBA00022853"/>
    </source>
</evidence>
<dbReference type="GO" id="GO:0000785">
    <property type="term" value="C:chromatin"/>
    <property type="evidence" value="ECO:0007669"/>
    <property type="project" value="TreeGrafter"/>
</dbReference>
<keyword evidence="19" id="KW-0325">Glycoprotein</keyword>
<dbReference type="Pfam" id="PF17772">
    <property type="entry name" value="zf-MYST"/>
    <property type="match status" value="1"/>
</dbReference>
<dbReference type="InterPro" id="IPR050603">
    <property type="entry name" value="MYST_HAT"/>
</dbReference>
<evidence type="ECO:0000256" key="10">
    <source>
        <dbReference type="ARBA" id="ARBA00022723"/>
    </source>
</evidence>
<organism evidence="31 32">
    <name type="scientific">Strongyloides stercoralis</name>
    <name type="common">Threadworm</name>
    <dbReference type="NCBI Taxonomy" id="6248"/>
    <lineage>
        <taxon>Eukaryota</taxon>
        <taxon>Metazoa</taxon>
        <taxon>Ecdysozoa</taxon>
        <taxon>Nematoda</taxon>
        <taxon>Chromadorea</taxon>
        <taxon>Rhabditida</taxon>
        <taxon>Tylenchina</taxon>
        <taxon>Panagrolaimomorpha</taxon>
        <taxon>Strongyloidoidea</taxon>
        <taxon>Strongyloididae</taxon>
        <taxon>Strongyloides</taxon>
    </lineage>
</organism>
<dbReference type="GO" id="GO:0005634">
    <property type="term" value="C:nucleus"/>
    <property type="evidence" value="ECO:0007669"/>
    <property type="project" value="UniProtKB-SubCell"/>
</dbReference>
<dbReference type="Gene3D" id="1.10.287.770">
    <property type="entry name" value="YojJ-like"/>
    <property type="match status" value="1"/>
</dbReference>
<dbReference type="InterPro" id="IPR036388">
    <property type="entry name" value="WH-like_DNA-bd_sf"/>
</dbReference>
<dbReference type="SMART" id="SM00249">
    <property type="entry name" value="PHD"/>
    <property type="match status" value="2"/>
</dbReference>
<dbReference type="InterPro" id="IPR002717">
    <property type="entry name" value="HAT_MYST-type"/>
</dbReference>
<dbReference type="GO" id="GO:0004402">
    <property type="term" value="F:histone acetyltransferase activity"/>
    <property type="evidence" value="ECO:0007669"/>
    <property type="project" value="InterPro"/>
</dbReference>
<comment type="subcellular location">
    <subcellularLocation>
        <location evidence="2">Membrane</location>
        <topology evidence="2">Multi-pass membrane protein</topology>
    </subcellularLocation>
    <subcellularLocation>
        <location evidence="1 26">Nucleus</location>
    </subcellularLocation>
</comment>
<keyword evidence="15" id="KW-0007">Acetylation</keyword>
<evidence type="ECO:0000256" key="1">
    <source>
        <dbReference type="ARBA" id="ARBA00004123"/>
    </source>
</evidence>
<evidence type="ECO:0000259" key="28">
    <source>
        <dbReference type="PROSITE" id="PS50016"/>
    </source>
</evidence>
<keyword evidence="20 25" id="KW-0739">Sodium transport</keyword>
<evidence type="ECO:0000256" key="27">
    <source>
        <dbReference type="SAM" id="Phobius"/>
    </source>
</evidence>
<evidence type="ECO:0000256" key="15">
    <source>
        <dbReference type="ARBA" id="ARBA00022990"/>
    </source>
</evidence>
<keyword evidence="31" id="KW-1185">Reference proteome</keyword>
<evidence type="ECO:0000256" key="5">
    <source>
        <dbReference type="ARBA" id="ARBA00013184"/>
    </source>
</evidence>
<dbReference type="InterPro" id="IPR001965">
    <property type="entry name" value="Znf_PHD"/>
</dbReference>
<keyword evidence="21 26" id="KW-0539">Nucleus</keyword>
<dbReference type="Gene3D" id="3.30.60.60">
    <property type="entry name" value="N-acetyl transferase-like"/>
    <property type="match status" value="1"/>
</dbReference>
<keyword evidence="11 24" id="KW-0863">Zinc-finger</keyword>
<protein>
    <recommendedName>
        <fullName evidence="5 26">Histone acetyltransferase</fullName>
        <ecNumber evidence="5 26">2.3.1.48</ecNumber>
    </recommendedName>
</protein>
<evidence type="ECO:0000313" key="31">
    <source>
        <dbReference type="Proteomes" id="UP000035681"/>
    </source>
</evidence>
<dbReference type="Gene3D" id="3.40.630.30">
    <property type="match status" value="1"/>
</dbReference>
<dbReference type="GO" id="GO:0005272">
    <property type="term" value="F:sodium channel activity"/>
    <property type="evidence" value="ECO:0007669"/>
    <property type="project" value="UniProtKB-KW"/>
</dbReference>
<dbReference type="InterPro" id="IPR001841">
    <property type="entry name" value="Znf_RING"/>
</dbReference>
<evidence type="ECO:0000256" key="19">
    <source>
        <dbReference type="ARBA" id="ARBA00023180"/>
    </source>
</evidence>
<dbReference type="Pfam" id="PF01853">
    <property type="entry name" value="MOZ_SAS"/>
    <property type="match status" value="1"/>
</dbReference>
<keyword evidence="22 25" id="KW-0407">Ion channel</keyword>
<evidence type="ECO:0000256" key="11">
    <source>
        <dbReference type="ARBA" id="ARBA00022771"/>
    </source>
</evidence>
<feature type="transmembrane region" description="Helical" evidence="27">
    <location>
        <begin position="461"/>
        <end position="484"/>
    </location>
</feature>
<dbReference type="PROSITE" id="PS50016">
    <property type="entry name" value="ZF_PHD_2"/>
    <property type="match status" value="1"/>
</dbReference>
<dbReference type="GO" id="GO:0003712">
    <property type="term" value="F:transcription coregulator activity"/>
    <property type="evidence" value="ECO:0007669"/>
    <property type="project" value="TreeGrafter"/>
</dbReference>
<evidence type="ECO:0000256" key="3">
    <source>
        <dbReference type="ARBA" id="ARBA00007193"/>
    </source>
</evidence>
<evidence type="ECO:0000256" key="2">
    <source>
        <dbReference type="ARBA" id="ARBA00004141"/>
    </source>
</evidence>
<evidence type="ECO:0000256" key="8">
    <source>
        <dbReference type="ARBA" id="ARBA00022679"/>
    </source>
</evidence>
<keyword evidence="10" id="KW-0479">Metal-binding</keyword>
<keyword evidence="13" id="KW-0156">Chromatin regulator</keyword>
<evidence type="ECO:0000313" key="32">
    <source>
        <dbReference type="WBParaSite" id="TCONS_00012106.p1"/>
    </source>
</evidence>
<dbReference type="PROSITE" id="PS50089">
    <property type="entry name" value="ZF_RING_2"/>
    <property type="match status" value="1"/>
</dbReference>
<dbReference type="Pfam" id="PF00858">
    <property type="entry name" value="ASC"/>
    <property type="match status" value="1"/>
</dbReference>
<evidence type="ECO:0000256" key="9">
    <source>
        <dbReference type="ARBA" id="ARBA00022692"/>
    </source>
</evidence>
<dbReference type="InterPro" id="IPR001873">
    <property type="entry name" value="ENaC"/>
</dbReference>
<dbReference type="InterPro" id="IPR040706">
    <property type="entry name" value="Zf-MYST"/>
</dbReference>
<dbReference type="GO" id="GO:0006357">
    <property type="term" value="P:regulation of transcription by RNA polymerase II"/>
    <property type="evidence" value="ECO:0007669"/>
    <property type="project" value="TreeGrafter"/>
</dbReference>
<dbReference type="GO" id="GO:0016020">
    <property type="term" value="C:membrane"/>
    <property type="evidence" value="ECO:0007669"/>
    <property type="project" value="UniProtKB-SubCell"/>
</dbReference>
<keyword evidence="14 27" id="KW-1133">Transmembrane helix</keyword>
<dbReference type="Gene3D" id="1.10.10.10">
    <property type="entry name" value="Winged helix-like DNA-binding domain superfamily/Winged helix DNA-binding domain"/>
    <property type="match status" value="1"/>
</dbReference>
<evidence type="ECO:0000256" key="16">
    <source>
        <dbReference type="ARBA" id="ARBA00023053"/>
    </source>
</evidence>
<accession>A0AAF5DG46</accession>
<evidence type="ECO:0000256" key="26">
    <source>
        <dbReference type="RuleBase" id="RU361211"/>
    </source>
</evidence>
<sequence length="1044" mass="121858">SNCTDLVAKKNVWPFIKIKRNTKYVKRVKSITKSHSLKGSKYETRNIYICYGSWSNYEIKRKTKNILDYYFYFIKPTVSKISIVLEEEGLPFPSVTFCNFNPIRYSYVNKLNKTGLFSTKLLDYISMSLIEIPELMNLADYNDLMKGQEELEKYINNTHENFSINDFIFNAGFECKDMLRICSLGGKEFNCCSAARPVLTKNGKCFEINLKSSNLKWLHNPIRLGVDNGLMIIADYHSEEQLFFDTDIAEESLFGDIFQKGFRYSMHEKKAGNPFASEDSTASPGTRVFTALNVEYNKLLENNNWGNCTKTWPSKYKDKREYSSKICKTLCRAKYFNDLCGCTPYPYNIDGKYNVCTPYKLYNCIKKDKNYLNGNFLLSKCQECSPDCESWIYSAYNSYGGEFPSEALYKLAGRNKTWTPNFIKNNFVAVNIFFKDNSYTYYEQIKATTVSEVLSNIGGSMGLFLGMNIISVGEIYIYLLRIFWICVSKKRRRNVMEKKKRSSSQITSSRHEFARLQQTFCQLCKTPSDVKFKINCYICERPFHLECLLFKEKSINFFKEKCNEGKFRCPRCITCEICKEMILNPEFIECFNCSSPICSICIENQGKKIEKLRCKICKSYFSKKENFKETLNDEEIEENNLLIKRKLRSCTNKNIEKSKNHNNSKENVIENEKIFKDEVNQYTQLKLDTNSIKNCNNKVMEKALKKIFDMEIENKSMSDEEKIKIMKEIACESDFKLYINSKKENNCKEEREDENSKTTSTLHYNNFVMKGLFPSKYPHDIKCKEDIYVCRFCLTPLPEKEAYIEHDKLCNWKHPPGNEIYRDEEEMISIFEVDGKKRPDYARRLCWLASLFIPHKVSAYSVWFFQFYILTKITKAGFSLIGYFSKEMKPSGNNNLSCILTMPHCMGHGYGQLLIDLSYSLSKREKKIGSPEHPLSDQGLIAYRKYWKSILLCYIRQKYKEKAPSISLKELSHQSAIFIDDLVSTALSLGIIGYNKFSESYLINMSQAIDQPLKELRRKVLKEKLLIWSPENKPTADGWSRYDC</sequence>
<keyword evidence="12" id="KW-0862">Zinc</keyword>
<evidence type="ECO:0000256" key="7">
    <source>
        <dbReference type="ARBA" id="ARBA00022461"/>
    </source>
</evidence>
<dbReference type="AlphaFoldDB" id="A0AAF5DG46"/>
<dbReference type="Gene3D" id="3.30.40.10">
    <property type="entry name" value="Zinc/RING finger domain, C3HC4 (zinc finger)"/>
    <property type="match status" value="1"/>
</dbReference>
<feature type="domain" description="MYST-type HAT" evidence="30">
    <location>
        <begin position="754"/>
        <end position="1030"/>
    </location>
</feature>
<keyword evidence="8" id="KW-0808">Transferase</keyword>
<feature type="transmembrane region" description="Helical" evidence="27">
    <location>
        <begin position="845"/>
        <end position="865"/>
    </location>
</feature>
<dbReference type="SUPFAM" id="SSF57903">
    <property type="entry name" value="FYVE/PHD zinc finger"/>
    <property type="match status" value="1"/>
</dbReference>
<feature type="domain" description="RING-type" evidence="29">
    <location>
        <begin position="575"/>
        <end position="618"/>
    </location>
</feature>
<dbReference type="SUPFAM" id="SSF55729">
    <property type="entry name" value="Acyl-CoA N-acyltransferases (Nat)"/>
    <property type="match status" value="1"/>
</dbReference>
<evidence type="ECO:0000256" key="4">
    <source>
        <dbReference type="ARBA" id="ARBA00010107"/>
    </source>
</evidence>
<dbReference type="WBParaSite" id="TCONS_00012106.p1">
    <property type="protein sequence ID" value="TCONS_00012106.p1"/>
    <property type="gene ID" value="XLOC_007455"/>
</dbReference>
<dbReference type="InterPro" id="IPR013083">
    <property type="entry name" value="Znf_RING/FYVE/PHD"/>
</dbReference>
<evidence type="ECO:0000256" key="25">
    <source>
        <dbReference type="RuleBase" id="RU000679"/>
    </source>
</evidence>
<keyword evidence="17 25" id="KW-0406">Ion transport</keyword>
<dbReference type="InterPro" id="IPR011011">
    <property type="entry name" value="Znf_FYVE_PHD"/>
</dbReference>
<feature type="domain" description="PHD-type" evidence="28">
    <location>
        <begin position="518"/>
        <end position="575"/>
    </location>
</feature>
<dbReference type="GO" id="GO:0008270">
    <property type="term" value="F:zinc ion binding"/>
    <property type="evidence" value="ECO:0007669"/>
    <property type="project" value="UniProtKB-KW"/>
</dbReference>
<dbReference type="EC" id="2.3.1.48" evidence="5 26"/>
<keyword evidence="16" id="KW-0915">Sodium</keyword>
<evidence type="ECO:0000256" key="12">
    <source>
        <dbReference type="ARBA" id="ARBA00022833"/>
    </source>
</evidence>
<evidence type="ECO:0000256" key="14">
    <source>
        <dbReference type="ARBA" id="ARBA00022989"/>
    </source>
</evidence>
<evidence type="ECO:0000256" key="18">
    <source>
        <dbReference type="ARBA" id="ARBA00023136"/>
    </source>
</evidence>
<dbReference type="PROSITE" id="PS51726">
    <property type="entry name" value="MYST_HAT"/>
    <property type="match status" value="1"/>
</dbReference>
<comment type="catalytic activity">
    <reaction evidence="26">
        <text>L-lysyl-[protein] + acetyl-CoA = N(6)-acetyl-L-lysyl-[protein] + CoA + H(+)</text>
        <dbReference type="Rhea" id="RHEA:45948"/>
        <dbReference type="Rhea" id="RHEA-COMP:9752"/>
        <dbReference type="Rhea" id="RHEA-COMP:10731"/>
        <dbReference type="ChEBI" id="CHEBI:15378"/>
        <dbReference type="ChEBI" id="CHEBI:29969"/>
        <dbReference type="ChEBI" id="CHEBI:57287"/>
        <dbReference type="ChEBI" id="CHEBI:57288"/>
        <dbReference type="ChEBI" id="CHEBI:61930"/>
        <dbReference type="EC" id="2.3.1.48"/>
    </reaction>
</comment>
<reference evidence="32" key="1">
    <citation type="submission" date="2024-02" db="UniProtKB">
        <authorList>
            <consortium name="WormBaseParasite"/>
        </authorList>
    </citation>
    <scope>IDENTIFICATION</scope>
</reference>
<evidence type="ECO:0000256" key="21">
    <source>
        <dbReference type="ARBA" id="ARBA00023242"/>
    </source>
</evidence>
<keyword evidence="18 27" id="KW-0472">Membrane</keyword>
<dbReference type="PRINTS" id="PR01078">
    <property type="entry name" value="AMINACHANNEL"/>
</dbReference>
<dbReference type="Proteomes" id="UP000035681">
    <property type="component" value="Unplaced"/>
</dbReference>